<name>A0A6G1LXH2_ORBOL</name>
<dbReference type="EMBL" id="JAABOE010000179">
    <property type="protein sequence ID" value="KAF3159756.1"/>
    <property type="molecule type" value="Genomic_DNA"/>
</dbReference>
<comment type="caution">
    <text evidence="3">The sequence shown here is derived from an EMBL/GenBank/DDBJ whole genome shotgun (WGS) entry which is preliminary data.</text>
</comment>
<proteinExistence type="predicted"/>
<gene>
    <name evidence="3" type="ORF">TWF106_009082</name>
    <name evidence="4" type="ORF">TWF191_005804</name>
    <name evidence="2" type="ORF">TWF679_007642</name>
    <name evidence="1" type="ORF">TWF788_003529</name>
</gene>
<dbReference type="OrthoDB" id="10307295at2759"/>
<reference evidence="5 6" key="1">
    <citation type="submission" date="2019-06" db="EMBL/GenBank/DDBJ databases">
        <authorList>
            <person name="Palmer J.M."/>
        </authorList>
    </citation>
    <scope>NUCLEOTIDE SEQUENCE [LARGE SCALE GENOMIC DNA]</scope>
    <source>
        <strain evidence="3 5">TWF106</strain>
        <strain evidence="4 7">TWF191</strain>
        <strain evidence="2">TWF679</strain>
        <strain evidence="1 6">TWF788</strain>
    </source>
</reference>
<dbReference type="Proteomes" id="UP000472727">
    <property type="component" value="Unassembled WGS sequence"/>
</dbReference>
<dbReference type="Proteomes" id="UP000479691">
    <property type="component" value="Unassembled WGS sequence"/>
</dbReference>
<dbReference type="EMBL" id="WIPF01000030">
    <property type="protein sequence ID" value="KAF3224955.1"/>
    <property type="molecule type" value="Genomic_DNA"/>
</dbReference>
<evidence type="ECO:0000313" key="6">
    <source>
        <dbReference type="Proteomes" id="UP000479691"/>
    </source>
</evidence>
<evidence type="ECO:0000313" key="2">
    <source>
        <dbReference type="EMBL" id="KAF3208579.1"/>
    </source>
</evidence>
<dbReference type="EMBL" id="WIWT01000046">
    <property type="protein sequence ID" value="KAF3208579.1"/>
    <property type="molecule type" value="Genomic_DNA"/>
</dbReference>
<evidence type="ECO:0000313" key="7">
    <source>
        <dbReference type="Proteomes" id="UP000483672"/>
    </source>
</evidence>
<evidence type="ECO:0000313" key="1">
    <source>
        <dbReference type="EMBL" id="KAF3159756.1"/>
    </source>
</evidence>
<evidence type="ECO:0000313" key="4">
    <source>
        <dbReference type="EMBL" id="KAF3224955.1"/>
    </source>
</evidence>
<organism evidence="3 5">
    <name type="scientific">Orbilia oligospora</name>
    <name type="common">Nematode-trapping fungus</name>
    <name type="synonym">Arthrobotrys oligospora</name>
    <dbReference type="NCBI Taxonomy" id="2813651"/>
    <lineage>
        <taxon>Eukaryota</taxon>
        <taxon>Fungi</taxon>
        <taxon>Dikarya</taxon>
        <taxon>Ascomycota</taxon>
        <taxon>Pezizomycotina</taxon>
        <taxon>Orbiliomycetes</taxon>
        <taxon>Orbiliales</taxon>
        <taxon>Orbiliaceae</taxon>
        <taxon>Orbilia</taxon>
    </lineage>
</organism>
<dbReference type="Proteomes" id="UP000614610">
    <property type="component" value="Unassembled WGS sequence"/>
</dbReference>
<dbReference type="EMBL" id="WIWS01000059">
    <property type="protein sequence ID" value="KAF3214391.1"/>
    <property type="molecule type" value="Genomic_DNA"/>
</dbReference>
<sequence>MSPMAGGCQRAGQARGLSSQGLVSGAAFVLGESRSSGVEAKRASSKRANALPGHWDVDFSFLLPAKKANLGDRLGGSSLPAVLGEGVSRWADARLRRVKARSREQGAGVNG</sequence>
<accession>A0A6G1LXH2</accession>
<evidence type="ECO:0000313" key="3">
    <source>
        <dbReference type="EMBL" id="KAF3214391.1"/>
    </source>
</evidence>
<dbReference type="AlphaFoldDB" id="A0A6G1LXH2"/>
<protein>
    <submittedName>
        <fullName evidence="3">Uncharacterized protein</fullName>
    </submittedName>
</protein>
<dbReference type="Proteomes" id="UP000483672">
    <property type="component" value="Unassembled WGS sequence"/>
</dbReference>
<evidence type="ECO:0000313" key="5">
    <source>
        <dbReference type="Proteomes" id="UP000472727"/>
    </source>
</evidence>